<sequence>MVTLADRQYTLNAFQKIREEWKEDISIDIRTKIDFLASKVGAPTYSKTPNFKKGRRGRPKCSSANWEIIRNFKSTTIIKETEGIGKIIDDVILLLNKITKHNYAKMSKKIVEIMKKIDSKDEENLLKLGGEIFLIGSSNEFYSKLYSMVYRDLIQEFPFMNNICMKNLSTFMVLFETIEYIPAEDDYDKFCSINKDNEKRRALSCFFANMMLINIIDKNLIFDLLINLINKQKHNFNDISKKKVIDEISENIFILIKIGKRHFIGDIKWAGIYDYINTISSATTALYPALSNKTIFKFMDIMEMI</sequence>
<gene>
    <name evidence="1" type="ORF">S01H1_01232</name>
</gene>
<name>X0STU1_9ZZZZ</name>
<proteinExistence type="predicted"/>
<reference evidence="1" key="1">
    <citation type="journal article" date="2014" name="Front. Microbiol.">
        <title>High frequency of phylogenetically diverse reductive dehalogenase-homologous genes in deep subseafloor sedimentary metagenomes.</title>
        <authorList>
            <person name="Kawai M."/>
            <person name="Futagami T."/>
            <person name="Toyoda A."/>
            <person name="Takaki Y."/>
            <person name="Nishi S."/>
            <person name="Hori S."/>
            <person name="Arai W."/>
            <person name="Tsubouchi T."/>
            <person name="Morono Y."/>
            <person name="Uchiyama I."/>
            <person name="Ito T."/>
            <person name="Fujiyama A."/>
            <person name="Inagaki F."/>
            <person name="Takami H."/>
        </authorList>
    </citation>
    <scope>NUCLEOTIDE SEQUENCE</scope>
    <source>
        <strain evidence="1">Expedition CK06-06</strain>
    </source>
</reference>
<comment type="caution">
    <text evidence="1">The sequence shown here is derived from an EMBL/GenBank/DDBJ whole genome shotgun (WGS) entry which is preliminary data.</text>
</comment>
<dbReference type="AlphaFoldDB" id="X0STU1"/>
<evidence type="ECO:0000313" key="1">
    <source>
        <dbReference type="EMBL" id="GAF78546.1"/>
    </source>
</evidence>
<accession>X0STU1</accession>
<protein>
    <recommendedName>
        <fullName evidence="2">MIF4G domain-containing protein</fullName>
    </recommendedName>
</protein>
<organism evidence="1">
    <name type="scientific">marine sediment metagenome</name>
    <dbReference type="NCBI Taxonomy" id="412755"/>
    <lineage>
        <taxon>unclassified sequences</taxon>
        <taxon>metagenomes</taxon>
        <taxon>ecological metagenomes</taxon>
    </lineage>
</organism>
<dbReference type="EMBL" id="BARS01000518">
    <property type="protein sequence ID" value="GAF78546.1"/>
    <property type="molecule type" value="Genomic_DNA"/>
</dbReference>
<evidence type="ECO:0008006" key="2">
    <source>
        <dbReference type="Google" id="ProtNLM"/>
    </source>
</evidence>